<evidence type="ECO:0008006" key="5">
    <source>
        <dbReference type="Google" id="ProtNLM"/>
    </source>
</evidence>
<feature type="region of interest" description="Disordered" evidence="1">
    <location>
        <begin position="37"/>
        <end position="81"/>
    </location>
</feature>
<dbReference type="AlphaFoldDB" id="A0A6M4A9M3"/>
<dbReference type="EMBL" id="CP051152">
    <property type="protein sequence ID" value="QJQ07197.1"/>
    <property type="molecule type" value="Genomic_DNA"/>
</dbReference>
<feature type="chain" id="PRO_5026673370" description="Lipoprotein" evidence="2">
    <location>
        <begin position="20"/>
        <end position="81"/>
    </location>
</feature>
<name>A0A6M4A9M3_9BURK</name>
<dbReference type="PROSITE" id="PS51257">
    <property type="entry name" value="PROKAR_LIPOPROTEIN"/>
    <property type="match status" value="1"/>
</dbReference>
<accession>A0A6M4A9M3</accession>
<evidence type="ECO:0000313" key="4">
    <source>
        <dbReference type="Proteomes" id="UP000274350"/>
    </source>
</evidence>
<dbReference type="KEGG" id="upi:EJG51_016765"/>
<evidence type="ECO:0000256" key="2">
    <source>
        <dbReference type="SAM" id="SignalP"/>
    </source>
</evidence>
<organism evidence="3 4">
    <name type="scientific">Undibacterium piscinae</name>
    <dbReference type="NCBI Taxonomy" id="2495591"/>
    <lineage>
        <taxon>Bacteria</taxon>
        <taxon>Pseudomonadati</taxon>
        <taxon>Pseudomonadota</taxon>
        <taxon>Betaproteobacteria</taxon>
        <taxon>Burkholderiales</taxon>
        <taxon>Oxalobacteraceae</taxon>
        <taxon>Undibacterium</taxon>
    </lineage>
</organism>
<feature type="compositionally biased region" description="Polar residues" evidence="1">
    <location>
        <begin position="68"/>
        <end position="81"/>
    </location>
</feature>
<gene>
    <name evidence="3" type="ORF">EJG51_016765</name>
</gene>
<sequence length="81" mass="8914">MKNAFSRLTLLVSSVILCAGLSACGERDQSLTNKIGQRGEKPWAGAKTPHVAPGWTAGNEESWRAQIRSRSQNQNEYVKIN</sequence>
<evidence type="ECO:0000256" key="1">
    <source>
        <dbReference type="SAM" id="MobiDB-lite"/>
    </source>
</evidence>
<keyword evidence="2" id="KW-0732">Signal</keyword>
<keyword evidence="4" id="KW-1185">Reference proteome</keyword>
<proteinExistence type="predicted"/>
<dbReference type="Proteomes" id="UP000274350">
    <property type="component" value="Chromosome"/>
</dbReference>
<dbReference type="OrthoDB" id="8662382at2"/>
<feature type="signal peptide" evidence="2">
    <location>
        <begin position="1"/>
        <end position="19"/>
    </location>
</feature>
<protein>
    <recommendedName>
        <fullName evidence="5">Lipoprotein</fullName>
    </recommendedName>
</protein>
<reference evidence="3 4" key="1">
    <citation type="journal article" date="2019" name="Int. J. Syst. Evol. Microbiol.">
        <title>Undibacterium piscinae sp. nov., isolated from Korean shiner intestine.</title>
        <authorList>
            <person name="Lee S.Y."/>
            <person name="Kang W."/>
            <person name="Kim P.S."/>
            <person name="Kim H.S."/>
            <person name="Sung H."/>
            <person name="Shin N.R."/>
            <person name="Whon T.W."/>
            <person name="Yun J.H."/>
            <person name="Lee J.Y."/>
            <person name="Lee J.Y."/>
            <person name="Jung M.J."/>
            <person name="Jeong Y.S."/>
            <person name="Tak E.J."/>
            <person name="Han J.E."/>
            <person name="Hyun D.W."/>
            <person name="Kang M.S."/>
            <person name="Lee K.E."/>
            <person name="Lee B.H."/>
            <person name="Bae J.W."/>
        </authorList>
    </citation>
    <scope>NUCLEOTIDE SEQUENCE [LARGE SCALE GENOMIC DNA]</scope>
    <source>
        <strain evidence="3 4">S11R28</strain>
    </source>
</reference>
<evidence type="ECO:0000313" key="3">
    <source>
        <dbReference type="EMBL" id="QJQ07197.1"/>
    </source>
</evidence>